<keyword evidence="2" id="KW-1185">Reference proteome</keyword>
<sequence>MSNDNMFHEDVLRPNENYDFGDQVLLPCAPITPQDYDCSANTLPEQPLDFRSSENISADFRSRLDSFVDELLDVSNLKNEEQSDYDNYNQQINMLNFQTNAAVHSDGVINKEDESKPKEPCINVPGLENHGTGVSMEDLYNLNSDLISQAI</sequence>
<dbReference type="AlphaFoldDB" id="A0A9Q1M5T0"/>
<name>A0A9Q1M5T0_9SOLA</name>
<protein>
    <submittedName>
        <fullName evidence="1">Uncharacterized protein</fullName>
    </submittedName>
</protein>
<organism evidence="1 2">
    <name type="scientific">Anisodus acutangulus</name>
    <dbReference type="NCBI Taxonomy" id="402998"/>
    <lineage>
        <taxon>Eukaryota</taxon>
        <taxon>Viridiplantae</taxon>
        <taxon>Streptophyta</taxon>
        <taxon>Embryophyta</taxon>
        <taxon>Tracheophyta</taxon>
        <taxon>Spermatophyta</taxon>
        <taxon>Magnoliopsida</taxon>
        <taxon>eudicotyledons</taxon>
        <taxon>Gunneridae</taxon>
        <taxon>Pentapetalae</taxon>
        <taxon>asterids</taxon>
        <taxon>lamiids</taxon>
        <taxon>Solanales</taxon>
        <taxon>Solanaceae</taxon>
        <taxon>Solanoideae</taxon>
        <taxon>Hyoscyameae</taxon>
        <taxon>Anisodus</taxon>
    </lineage>
</organism>
<dbReference type="OrthoDB" id="550883at2759"/>
<accession>A0A9Q1M5T0</accession>
<gene>
    <name evidence="1" type="ORF">K7X08_000394</name>
</gene>
<proteinExistence type="predicted"/>
<comment type="caution">
    <text evidence="1">The sequence shown here is derived from an EMBL/GenBank/DDBJ whole genome shotgun (WGS) entry which is preliminary data.</text>
</comment>
<reference evidence="2" key="1">
    <citation type="journal article" date="2023" name="Proc. Natl. Acad. Sci. U.S.A.">
        <title>Genomic and structural basis for evolution of tropane alkaloid biosynthesis.</title>
        <authorList>
            <person name="Wanga Y.-J."/>
            <person name="Taina T."/>
            <person name="Yua J.-Y."/>
            <person name="Lia J."/>
            <person name="Xua B."/>
            <person name="Chenc J."/>
            <person name="D'Auriad J.C."/>
            <person name="Huanga J.-P."/>
            <person name="Huanga S.-X."/>
        </authorList>
    </citation>
    <scope>NUCLEOTIDE SEQUENCE [LARGE SCALE GENOMIC DNA]</scope>
    <source>
        <strain evidence="2">cv. KIB-2019</strain>
    </source>
</reference>
<evidence type="ECO:0000313" key="1">
    <source>
        <dbReference type="EMBL" id="KAJ8551024.1"/>
    </source>
</evidence>
<dbReference type="EMBL" id="JAJAGQ010000010">
    <property type="protein sequence ID" value="KAJ8551024.1"/>
    <property type="molecule type" value="Genomic_DNA"/>
</dbReference>
<dbReference type="Proteomes" id="UP001152561">
    <property type="component" value="Unassembled WGS sequence"/>
</dbReference>
<evidence type="ECO:0000313" key="2">
    <source>
        <dbReference type="Proteomes" id="UP001152561"/>
    </source>
</evidence>